<dbReference type="GO" id="GO:0015095">
    <property type="term" value="F:magnesium ion transmembrane transporter activity"/>
    <property type="evidence" value="ECO:0007669"/>
    <property type="project" value="TreeGrafter"/>
</dbReference>
<dbReference type="InterPro" id="IPR045863">
    <property type="entry name" value="CorA_TM1_TM2"/>
</dbReference>
<proteinExistence type="inferred from homology"/>
<dbReference type="GO" id="GO:0005886">
    <property type="term" value="C:plasma membrane"/>
    <property type="evidence" value="ECO:0007669"/>
    <property type="project" value="UniProtKB-SubCell"/>
</dbReference>
<keyword evidence="6 9" id="KW-1133">Transmembrane helix</keyword>
<keyword evidence="11" id="KW-1185">Reference proteome</keyword>
<dbReference type="EMBL" id="JANBVN010000324">
    <property type="protein sequence ID" value="KAJ9129572.1"/>
    <property type="molecule type" value="Genomic_DNA"/>
</dbReference>
<evidence type="ECO:0000256" key="5">
    <source>
        <dbReference type="ARBA" id="ARBA00022692"/>
    </source>
</evidence>
<evidence type="ECO:0000256" key="6">
    <source>
        <dbReference type="ARBA" id="ARBA00022989"/>
    </source>
</evidence>
<feature type="region of interest" description="Disordered" evidence="8">
    <location>
        <begin position="157"/>
        <end position="184"/>
    </location>
</feature>
<dbReference type="AlphaFoldDB" id="A0AA38R180"/>
<name>A0AA38R180_9PEZI</name>
<evidence type="ECO:0000256" key="8">
    <source>
        <dbReference type="SAM" id="MobiDB-lite"/>
    </source>
</evidence>
<feature type="compositionally biased region" description="Low complexity" evidence="8">
    <location>
        <begin position="173"/>
        <end position="182"/>
    </location>
</feature>
<feature type="region of interest" description="Disordered" evidence="8">
    <location>
        <begin position="104"/>
        <end position="134"/>
    </location>
</feature>
<dbReference type="PANTHER" id="PTHR46494:SF1">
    <property type="entry name" value="CORA FAMILY METAL ION TRANSPORTER (EUROFUNG)"/>
    <property type="match status" value="1"/>
</dbReference>
<organism evidence="10 11">
    <name type="scientific">Coniochaeta hoffmannii</name>
    <dbReference type="NCBI Taxonomy" id="91930"/>
    <lineage>
        <taxon>Eukaryota</taxon>
        <taxon>Fungi</taxon>
        <taxon>Dikarya</taxon>
        <taxon>Ascomycota</taxon>
        <taxon>Pezizomycotina</taxon>
        <taxon>Sordariomycetes</taxon>
        <taxon>Sordariomycetidae</taxon>
        <taxon>Coniochaetales</taxon>
        <taxon>Coniochaetaceae</taxon>
        <taxon>Coniochaeta</taxon>
    </lineage>
</organism>
<dbReference type="Pfam" id="PF01544">
    <property type="entry name" value="CorA"/>
    <property type="match status" value="1"/>
</dbReference>
<dbReference type="PANTHER" id="PTHR46494">
    <property type="entry name" value="CORA FAMILY METAL ION TRANSPORTER (EUROFUNG)"/>
    <property type="match status" value="1"/>
</dbReference>
<evidence type="ECO:0000256" key="2">
    <source>
        <dbReference type="ARBA" id="ARBA00009765"/>
    </source>
</evidence>
<feature type="compositionally biased region" description="Basic and acidic residues" evidence="8">
    <location>
        <begin position="158"/>
        <end position="172"/>
    </location>
</feature>
<protein>
    <submittedName>
        <fullName evidence="10">Magnesium transport protein CorA</fullName>
    </submittedName>
</protein>
<feature type="compositionally biased region" description="Acidic residues" evidence="8">
    <location>
        <begin position="105"/>
        <end position="119"/>
    </location>
</feature>
<keyword evidence="5 9" id="KW-0812">Transmembrane</keyword>
<dbReference type="Gene3D" id="3.30.460.20">
    <property type="entry name" value="CorA soluble domain-like"/>
    <property type="match status" value="1"/>
</dbReference>
<dbReference type="SUPFAM" id="SSF144083">
    <property type="entry name" value="Magnesium transport protein CorA, transmembrane region"/>
    <property type="match status" value="1"/>
</dbReference>
<dbReference type="InterPro" id="IPR002523">
    <property type="entry name" value="MgTranspt_CorA/ZnTranspt_ZntB"/>
</dbReference>
<gene>
    <name evidence="10" type="ORF">NKR19_g10302</name>
</gene>
<evidence type="ECO:0000313" key="11">
    <source>
        <dbReference type="Proteomes" id="UP001174691"/>
    </source>
</evidence>
<dbReference type="GO" id="GO:0015087">
    <property type="term" value="F:cobalt ion transmembrane transporter activity"/>
    <property type="evidence" value="ECO:0007669"/>
    <property type="project" value="TreeGrafter"/>
</dbReference>
<feature type="transmembrane region" description="Helical" evidence="9">
    <location>
        <begin position="447"/>
        <end position="465"/>
    </location>
</feature>
<evidence type="ECO:0000256" key="9">
    <source>
        <dbReference type="SAM" id="Phobius"/>
    </source>
</evidence>
<dbReference type="Gene3D" id="1.20.58.340">
    <property type="entry name" value="Magnesium transport protein CorA, transmembrane region"/>
    <property type="match status" value="2"/>
</dbReference>
<evidence type="ECO:0000313" key="10">
    <source>
        <dbReference type="EMBL" id="KAJ9129572.1"/>
    </source>
</evidence>
<comment type="similarity">
    <text evidence="2">Belongs to the CorA metal ion transporter (MIT) (TC 1.A.35) family.</text>
</comment>
<evidence type="ECO:0000256" key="4">
    <source>
        <dbReference type="ARBA" id="ARBA00022475"/>
    </source>
</evidence>
<accession>A0AA38R180</accession>
<evidence type="ECO:0000256" key="3">
    <source>
        <dbReference type="ARBA" id="ARBA00022448"/>
    </source>
</evidence>
<feature type="transmembrane region" description="Helical" evidence="9">
    <location>
        <begin position="410"/>
        <end position="427"/>
    </location>
</feature>
<evidence type="ECO:0000256" key="7">
    <source>
        <dbReference type="ARBA" id="ARBA00023136"/>
    </source>
</evidence>
<keyword evidence="3" id="KW-0813">Transport</keyword>
<sequence length="491" mass="54975">MPFLSAPCDITVVDLCQDDLALQHLENDNLAAFLKIPPPDWSLCRWINVNGLSWDVIKVLGEQKSLHKLAIEDIMNTRNRTKAEWFPTHAFIVLTLQKLVHMNETADDSDSDSDPDDGDNLGHHDAPYGPAIGRSAGSVSPLRWIKRLLGLPFDNSEDFNKEKRSSGPDYSKKSTTATTASAHPRPMRTLQRYHGHADDPRARFMEQHSALASRDLAVAAEQVSIFILNDNTIISFFEGSAEDIAEPIIRRLQTPDTILRQSCDASMIGQSIVDAIIDLAIPVASCYSDVIADLELDVLTRPDITHTKRLYVIITEINKMVSFINPITNLINALRDHKTDLTQEAAATQLQNPVTGVIITPMTYTYLGDVLDHCILITDSLDQIRKSADGMIDLIFNTISALQNESMKQLTVATILFLPLTFLTGYFGQNFDHFDDLKRGVSFFWKIAAPVVVGTLVLLMSPMLWGSSKTLVQRYHVGQLRKLRRTRAQRR</sequence>
<comment type="subcellular location">
    <subcellularLocation>
        <location evidence="1">Cell membrane</location>
        <topology evidence="1">Multi-pass membrane protein</topology>
    </subcellularLocation>
</comment>
<dbReference type="GO" id="GO:0000287">
    <property type="term" value="F:magnesium ion binding"/>
    <property type="evidence" value="ECO:0007669"/>
    <property type="project" value="TreeGrafter"/>
</dbReference>
<evidence type="ECO:0000256" key="1">
    <source>
        <dbReference type="ARBA" id="ARBA00004651"/>
    </source>
</evidence>
<dbReference type="GO" id="GO:0050897">
    <property type="term" value="F:cobalt ion binding"/>
    <property type="evidence" value="ECO:0007669"/>
    <property type="project" value="TreeGrafter"/>
</dbReference>
<dbReference type="SUPFAM" id="SSF143865">
    <property type="entry name" value="CorA soluble domain-like"/>
    <property type="match status" value="1"/>
</dbReference>
<keyword evidence="7 9" id="KW-0472">Membrane</keyword>
<comment type="caution">
    <text evidence="10">The sequence shown here is derived from an EMBL/GenBank/DDBJ whole genome shotgun (WGS) entry which is preliminary data.</text>
</comment>
<dbReference type="Proteomes" id="UP001174691">
    <property type="component" value="Unassembled WGS sequence"/>
</dbReference>
<keyword evidence="4" id="KW-1003">Cell membrane</keyword>
<dbReference type="InterPro" id="IPR045861">
    <property type="entry name" value="CorA_cytoplasmic_dom"/>
</dbReference>
<reference evidence="10" key="1">
    <citation type="submission" date="2022-07" db="EMBL/GenBank/DDBJ databases">
        <title>Fungi with potential for degradation of polypropylene.</title>
        <authorList>
            <person name="Gostincar C."/>
        </authorList>
    </citation>
    <scope>NUCLEOTIDE SEQUENCE</scope>
    <source>
        <strain evidence="10">EXF-13287</strain>
    </source>
</reference>